<dbReference type="SUPFAM" id="SSF90112">
    <property type="entry name" value="Neurotransmitter-gated ion-channel transmembrane pore"/>
    <property type="match status" value="1"/>
</dbReference>
<sequence>MRIQSSGRISWSPSGIFVVSCDSDITYYPLDYQSCYVKVSTWGYTQTEITLVYDQDTPVELGFYSTNGEWDLVSAAGTETEDRSRGGQTFSTLKFQIDLQRLPLYHVMNTLVPVLLMAFLIPAAFKVPPGCGEKVGYTLTVLLAYAVYLTIVSDNIPSTSENVSYLSVYLGLIFLYGVISVFLVILVLCLHEKADDDPIPAWLRKLTLSFLIPVTCWKQGIGCPNKRKKFAVKHDKGEKTNIQEKKQNGSYVTDNEAPDEHAQLKWQTVAGALDNFLFMIMMIVVVITTLVLFTIIIVNYAQNI</sequence>
<gene>
    <name evidence="8" type="ORF">FSP39_024430</name>
</gene>
<dbReference type="PANTHER" id="PTHR18945">
    <property type="entry name" value="NEUROTRANSMITTER GATED ION CHANNEL"/>
    <property type="match status" value="1"/>
</dbReference>
<evidence type="ECO:0000256" key="3">
    <source>
        <dbReference type="ARBA" id="ARBA00022989"/>
    </source>
</evidence>
<feature type="domain" description="Neurotransmitter-gated ion-channel ligand-binding" evidence="6">
    <location>
        <begin position="1"/>
        <end position="102"/>
    </location>
</feature>
<evidence type="ECO:0000313" key="9">
    <source>
        <dbReference type="Proteomes" id="UP001186944"/>
    </source>
</evidence>
<dbReference type="Gene3D" id="1.20.58.390">
    <property type="entry name" value="Neurotransmitter-gated ion-channel transmembrane domain"/>
    <property type="match status" value="1"/>
</dbReference>
<dbReference type="InterPro" id="IPR006029">
    <property type="entry name" value="Neurotrans-gated_channel_TM"/>
</dbReference>
<dbReference type="AlphaFoldDB" id="A0AA88Y8B7"/>
<keyword evidence="4 5" id="KW-0472">Membrane</keyword>
<feature type="transmembrane region" description="Helical" evidence="5">
    <location>
        <begin position="276"/>
        <end position="301"/>
    </location>
</feature>
<dbReference type="GO" id="GO:0004888">
    <property type="term" value="F:transmembrane signaling receptor activity"/>
    <property type="evidence" value="ECO:0007669"/>
    <property type="project" value="InterPro"/>
</dbReference>
<evidence type="ECO:0000256" key="1">
    <source>
        <dbReference type="ARBA" id="ARBA00004141"/>
    </source>
</evidence>
<dbReference type="SUPFAM" id="SSF63712">
    <property type="entry name" value="Nicotinic receptor ligand binding domain-like"/>
    <property type="match status" value="1"/>
</dbReference>
<dbReference type="InterPro" id="IPR036719">
    <property type="entry name" value="Neuro-gated_channel_TM_sf"/>
</dbReference>
<evidence type="ECO:0000259" key="6">
    <source>
        <dbReference type="Pfam" id="PF02931"/>
    </source>
</evidence>
<dbReference type="InterPro" id="IPR036734">
    <property type="entry name" value="Neur_chan_lig-bd_sf"/>
</dbReference>
<keyword evidence="3 5" id="KW-1133">Transmembrane helix</keyword>
<dbReference type="EMBL" id="VSWD01000009">
    <property type="protein sequence ID" value="KAK3094128.1"/>
    <property type="molecule type" value="Genomic_DNA"/>
</dbReference>
<feature type="transmembrane region" description="Helical" evidence="5">
    <location>
        <begin position="168"/>
        <end position="188"/>
    </location>
</feature>
<dbReference type="PROSITE" id="PS51257">
    <property type="entry name" value="PROKAR_LIPOPROTEIN"/>
    <property type="match status" value="1"/>
</dbReference>
<evidence type="ECO:0000259" key="7">
    <source>
        <dbReference type="Pfam" id="PF02932"/>
    </source>
</evidence>
<dbReference type="Pfam" id="PF02932">
    <property type="entry name" value="Neur_chan_memb"/>
    <property type="match status" value="1"/>
</dbReference>
<name>A0AA88Y8B7_PINIB</name>
<dbReference type="GO" id="GO:0005230">
    <property type="term" value="F:extracellular ligand-gated monoatomic ion channel activity"/>
    <property type="evidence" value="ECO:0007669"/>
    <property type="project" value="InterPro"/>
</dbReference>
<accession>A0AA88Y8B7</accession>
<keyword evidence="9" id="KW-1185">Reference proteome</keyword>
<dbReference type="InterPro" id="IPR006202">
    <property type="entry name" value="Neur_chan_lig-bd"/>
</dbReference>
<evidence type="ECO:0000313" key="8">
    <source>
        <dbReference type="EMBL" id="KAK3094128.1"/>
    </source>
</evidence>
<feature type="transmembrane region" description="Helical" evidence="5">
    <location>
        <begin position="137"/>
        <end position="156"/>
    </location>
</feature>
<evidence type="ECO:0000256" key="2">
    <source>
        <dbReference type="ARBA" id="ARBA00022692"/>
    </source>
</evidence>
<feature type="transmembrane region" description="Helical" evidence="5">
    <location>
        <begin position="104"/>
        <end position="125"/>
    </location>
</feature>
<dbReference type="InterPro" id="IPR006201">
    <property type="entry name" value="Neur_channel"/>
</dbReference>
<proteinExistence type="predicted"/>
<keyword evidence="2 5" id="KW-0812">Transmembrane</keyword>
<evidence type="ECO:0000256" key="4">
    <source>
        <dbReference type="ARBA" id="ARBA00023136"/>
    </source>
</evidence>
<dbReference type="GO" id="GO:0016020">
    <property type="term" value="C:membrane"/>
    <property type="evidence" value="ECO:0007669"/>
    <property type="project" value="UniProtKB-SubCell"/>
</dbReference>
<organism evidence="8 9">
    <name type="scientific">Pinctada imbricata</name>
    <name type="common">Atlantic pearl-oyster</name>
    <name type="synonym">Pinctada martensii</name>
    <dbReference type="NCBI Taxonomy" id="66713"/>
    <lineage>
        <taxon>Eukaryota</taxon>
        <taxon>Metazoa</taxon>
        <taxon>Spiralia</taxon>
        <taxon>Lophotrochozoa</taxon>
        <taxon>Mollusca</taxon>
        <taxon>Bivalvia</taxon>
        <taxon>Autobranchia</taxon>
        <taxon>Pteriomorphia</taxon>
        <taxon>Pterioida</taxon>
        <taxon>Pterioidea</taxon>
        <taxon>Pteriidae</taxon>
        <taxon>Pinctada</taxon>
    </lineage>
</organism>
<dbReference type="CDD" id="cd18989">
    <property type="entry name" value="LGIC_ECD_cation"/>
    <property type="match status" value="1"/>
</dbReference>
<reference evidence="8" key="1">
    <citation type="submission" date="2019-08" db="EMBL/GenBank/DDBJ databases">
        <title>The improved chromosome-level genome for the pearl oyster Pinctada fucata martensii using PacBio sequencing and Hi-C.</title>
        <authorList>
            <person name="Zheng Z."/>
        </authorList>
    </citation>
    <scope>NUCLEOTIDE SEQUENCE</scope>
    <source>
        <strain evidence="8">ZZ-2019</strain>
        <tissue evidence="8">Adductor muscle</tissue>
    </source>
</reference>
<dbReference type="InterPro" id="IPR038050">
    <property type="entry name" value="Neuro_actylchol_rec"/>
</dbReference>
<comment type="subcellular location">
    <subcellularLocation>
        <location evidence="1">Membrane</location>
        <topology evidence="1">Multi-pass membrane protein</topology>
    </subcellularLocation>
</comment>
<evidence type="ECO:0000256" key="5">
    <source>
        <dbReference type="SAM" id="Phobius"/>
    </source>
</evidence>
<dbReference type="Proteomes" id="UP001186944">
    <property type="component" value="Unassembled WGS sequence"/>
</dbReference>
<feature type="domain" description="Neurotransmitter-gated ion-channel transmembrane" evidence="7">
    <location>
        <begin position="110"/>
        <end position="245"/>
    </location>
</feature>
<dbReference type="CDD" id="cd19051">
    <property type="entry name" value="LGIC_TM_cation"/>
    <property type="match status" value="1"/>
</dbReference>
<protein>
    <submittedName>
        <fullName evidence="8">Uncharacterized protein</fullName>
    </submittedName>
</protein>
<dbReference type="Pfam" id="PF02931">
    <property type="entry name" value="Neur_chan_LBD"/>
    <property type="match status" value="1"/>
</dbReference>
<dbReference type="Gene3D" id="2.70.170.10">
    <property type="entry name" value="Neurotransmitter-gated ion-channel ligand-binding domain"/>
    <property type="match status" value="1"/>
</dbReference>
<comment type="caution">
    <text evidence="8">The sequence shown here is derived from an EMBL/GenBank/DDBJ whole genome shotgun (WGS) entry which is preliminary data.</text>
</comment>